<dbReference type="OrthoDB" id="9804482at2"/>
<feature type="domain" description="MPN" evidence="6">
    <location>
        <begin position="36"/>
        <end position="157"/>
    </location>
</feature>
<evidence type="ECO:0000313" key="7">
    <source>
        <dbReference type="EMBL" id="OAI06174.1"/>
    </source>
</evidence>
<keyword evidence="4" id="KW-0862">Zinc</keyword>
<dbReference type="RefSeq" id="WP_064008133.1">
    <property type="nucleotide sequence ID" value="NZ_LUUG01000060.1"/>
</dbReference>
<dbReference type="PROSITE" id="PS50249">
    <property type="entry name" value="MPN"/>
    <property type="match status" value="1"/>
</dbReference>
<dbReference type="AlphaFoldDB" id="A0A177ML78"/>
<evidence type="ECO:0000313" key="8">
    <source>
        <dbReference type="Proteomes" id="UP000078090"/>
    </source>
</evidence>
<gene>
    <name evidence="7" type="ORF">A1332_01310</name>
</gene>
<dbReference type="PANTHER" id="PTHR30471">
    <property type="entry name" value="DNA REPAIR PROTEIN RADC"/>
    <property type="match status" value="1"/>
</dbReference>
<evidence type="ECO:0000256" key="3">
    <source>
        <dbReference type="ARBA" id="ARBA00022801"/>
    </source>
</evidence>
<dbReference type="GO" id="GO:0006508">
    <property type="term" value="P:proteolysis"/>
    <property type="evidence" value="ECO:0007669"/>
    <property type="project" value="UniProtKB-KW"/>
</dbReference>
<accession>A0A177ML78</accession>
<protein>
    <submittedName>
        <fullName evidence="7">DNA repair protein</fullName>
    </submittedName>
</protein>
<dbReference type="InterPro" id="IPR001405">
    <property type="entry name" value="UPF0758"/>
</dbReference>
<dbReference type="GO" id="GO:0046872">
    <property type="term" value="F:metal ion binding"/>
    <property type="evidence" value="ECO:0007669"/>
    <property type="project" value="UniProtKB-KW"/>
</dbReference>
<comment type="caution">
    <text evidence="7">The sequence shown here is derived from an EMBL/GenBank/DDBJ whole genome shotgun (WGS) entry which is preliminary data.</text>
</comment>
<keyword evidence="3" id="KW-0378">Hydrolase</keyword>
<proteinExistence type="predicted"/>
<dbReference type="InterPro" id="IPR037518">
    <property type="entry name" value="MPN"/>
</dbReference>
<keyword evidence="1" id="KW-0645">Protease</keyword>
<dbReference type="PROSITE" id="PS01302">
    <property type="entry name" value="UPF0758"/>
    <property type="match status" value="1"/>
</dbReference>
<dbReference type="InterPro" id="IPR020891">
    <property type="entry name" value="UPF0758_CS"/>
</dbReference>
<evidence type="ECO:0000256" key="5">
    <source>
        <dbReference type="ARBA" id="ARBA00023049"/>
    </source>
</evidence>
<dbReference type="Pfam" id="PF04002">
    <property type="entry name" value="RadC"/>
    <property type="match status" value="1"/>
</dbReference>
<sequence>MLYIRGTNNRYRMADEQDVILEAIQIYNRTFSRGEPLTSPDKAKDCIKLKLAPYEHEVFLCLFLDNQHRVIACDELFRGTIDGASVYPREVVKAALHYNSSALIMAHNHPSGISDPSQADRVITAKLKEALALIDVRVLDHFIVGETVYSFAEHGLL</sequence>
<dbReference type="PANTHER" id="PTHR30471:SF3">
    <property type="entry name" value="UPF0758 PROTEIN YEES-RELATED"/>
    <property type="match status" value="1"/>
</dbReference>
<dbReference type="GO" id="GO:0008237">
    <property type="term" value="F:metallopeptidase activity"/>
    <property type="evidence" value="ECO:0007669"/>
    <property type="project" value="UniProtKB-KW"/>
</dbReference>
<keyword evidence="5" id="KW-0482">Metalloprotease</keyword>
<evidence type="ECO:0000256" key="2">
    <source>
        <dbReference type="ARBA" id="ARBA00022723"/>
    </source>
</evidence>
<reference evidence="7 8" key="1">
    <citation type="submission" date="2016-03" db="EMBL/GenBank/DDBJ databases">
        <authorList>
            <person name="Ploux O."/>
        </authorList>
    </citation>
    <scope>NUCLEOTIDE SEQUENCE [LARGE SCALE GENOMIC DNA]</scope>
    <source>
        <strain evidence="7 8">R-45363</strain>
    </source>
</reference>
<dbReference type="InterPro" id="IPR025657">
    <property type="entry name" value="RadC_JAB"/>
</dbReference>
<dbReference type="EMBL" id="LUUG01000060">
    <property type="protein sequence ID" value="OAI06174.1"/>
    <property type="molecule type" value="Genomic_DNA"/>
</dbReference>
<keyword evidence="2" id="KW-0479">Metal-binding</keyword>
<dbReference type="Proteomes" id="UP000078090">
    <property type="component" value="Unassembled WGS sequence"/>
</dbReference>
<evidence type="ECO:0000256" key="4">
    <source>
        <dbReference type="ARBA" id="ARBA00022833"/>
    </source>
</evidence>
<dbReference type="Gene3D" id="3.40.140.10">
    <property type="entry name" value="Cytidine Deaminase, domain 2"/>
    <property type="match status" value="1"/>
</dbReference>
<evidence type="ECO:0000256" key="1">
    <source>
        <dbReference type="ARBA" id="ARBA00022670"/>
    </source>
</evidence>
<organism evidence="7 8">
    <name type="scientific">Methylomonas methanica</name>
    <dbReference type="NCBI Taxonomy" id="421"/>
    <lineage>
        <taxon>Bacteria</taxon>
        <taxon>Pseudomonadati</taxon>
        <taxon>Pseudomonadota</taxon>
        <taxon>Gammaproteobacteria</taxon>
        <taxon>Methylococcales</taxon>
        <taxon>Methylococcaceae</taxon>
        <taxon>Methylomonas</taxon>
    </lineage>
</organism>
<dbReference type="CDD" id="cd08071">
    <property type="entry name" value="MPN_DUF2466"/>
    <property type="match status" value="1"/>
</dbReference>
<dbReference type="NCBIfam" id="TIGR00608">
    <property type="entry name" value="radc"/>
    <property type="match status" value="1"/>
</dbReference>
<evidence type="ECO:0000259" key="6">
    <source>
        <dbReference type="PROSITE" id="PS50249"/>
    </source>
</evidence>
<name>A0A177ML78_METMH</name>